<dbReference type="EMBL" id="CP093345">
    <property type="protein sequence ID" value="WOG93405.1"/>
    <property type="molecule type" value="Genomic_DNA"/>
</dbReference>
<dbReference type="Pfam" id="PF14377">
    <property type="entry name" value="UBM"/>
    <property type="match status" value="1"/>
</dbReference>
<keyword evidence="7" id="KW-0255">Endonuclease</keyword>
<dbReference type="InterPro" id="IPR008918">
    <property type="entry name" value="HhH2"/>
</dbReference>
<gene>
    <name evidence="17" type="ORF">DCAR_0312689</name>
</gene>
<evidence type="ECO:0000256" key="10">
    <source>
        <dbReference type="ARBA" id="ARBA00022842"/>
    </source>
</evidence>
<dbReference type="InterPro" id="IPR025527">
    <property type="entry name" value="HUWE1/Rev1_UBM"/>
</dbReference>
<dbReference type="PANTHER" id="PTHR16171:SF7">
    <property type="entry name" value="DNA REPAIR PROTEIN RAD2"/>
    <property type="match status" value="1"/>
</dbReference>
<dbReference type="GO" id="GO:0006289">
    <property type="term" value="P:nucleotide-excision repair"/>
    <property type="evidence" value="ECO:0007669"/>
    <property type="project" value="InterPro"/>
</dbReference>
<dbReference type="PRINTS" id="PR00853">
    <property type="entry name" value="XPGRADSUPER"/>
</dbReference>
<dbReference type="InterPro" id="IPR019974">
    <property type="entry name" value="XPG_CS"/>
</dbReference>
<keyword evidence="8" id="KW-0227">DNA damage</keyword>
<evidence type="ECO:0000259" key="16">
    <source>
        <dbReference type="SMART" id="SM00485"/>
    </source>
</evidence>
<evidence type="ECO:0000256" key="11">
    <source>
        <dbReference type="ARBA" id="ARBA00023204"/>
    </source>
</evidence>
<evidence type="ECO:0000259" key="15">
    <source>
        <dbReference type="SMART" id="SM00484"/>
    </source>
</evidence>
<dbReference type="CDD" id="cd09904">
    <property type="entry name" value="H3TH_XPG"/>
    <property type="match status" value="1"/>
</dbReference>
<comment type="cofactor">
    <cofactor evidence="1">
        <name>Mg(2+)</name>
        <dbReference type="ChEBI" id="CHEBI:18420"/>
    </cofactor>
</comment>
<organism evidence="17 18">
    <name type="scientific">Daucus carota subsp. sativus</name>
    <name type="common">Carrot</name>
    <dbReference type="NCBI Taxonomy" id="79200"/>
    <lineage>
        <taxon>Eukaryota</taxon>
        <taxon>Viridiplantae</taxon>
        <taxon>Streptophyta</taxon>
        <taxon>Embryophyta</taxon>
        <taxon>Tracheophyta</taxon>
        <taxon>Spermatophyta</taxon>
        <taxon>Magnoliopsida</taxon>
        <taxon>eudicotyledons</taxon>
        <taxon>Gunneridae</taxon>
        <taxon>Pentapetalae</taxon>
        <taxon>asterids</taxon>
        <taxon>campanulids</taxon>
        <taxon>Apiales</taxon>
        <taxon>Apiaceae</taxon>
        <taxon>Apioideae</taxon>
        <taxon>Scandiceae</taxon>
        <taxon>Daucinae</taxon>
        <taxon>Daucus</taxon>
        <taxon>Daucus sect. Daucus</taxon>
    </lineage>
</organism>
<dbReference type="GO" id="GO:0003697">
    <property type="term" value="F:single-stranded DNA binding"/>
    <property type="evidence" value="ECO:0007669"/>
    <property type="project" value="InterPro"/>
</dbReference>
<evidence type="ECO:0000256" key="13">
    <source>
        <dbReference type="SAM" id="Coils"/>
    </source>
</evidence>
<keyword evidence="13" id="KW-0175">Coiled coil</keyword>
<dbReference type="SMART" id="SM00484">
    <property type="entry name" value="XPGI"/>
    <property type="match status" value="1"/>
</dbReference>
<dbReference type="FunFam" id="1.10.150.20:FF:000050">
    <property type="entry name" value="DNA repair protein UVH3"/>
    <property type="match status" value="1"/>
</dbReference>
<evidence type="ECO:0000256" key="3">
    <source>
        <dbReference type="ARBA" id="ARBA00005283"/>
    </source>
</evidence>
<protein>
    <recommendedName>
        <fullName evidence="19">DNA repair protein UVH3</fullName>
    </recommendedName>
</protein>
<evidence type="ECO:0000256" key="12">
    <source>
        <dbReference type="ARBA" id="ARBA00023242"/>
    </source>
</evidence>
<dbReference type="FunFam" id="3.40.50.1010:FF:000029">
    <property type="entry name" value="DNA repair protein UVH3"/>
    <property type="match status" value="1"/>
</dbReference>
<evidence type="ECO:0000313" key="17">
    <source>
        <dbReference type="EMBL" id="WOG93405.1"/>
    </source>
</evidence>
<evidence type="ECO:0000256" key="9">
    <source>
        <dbReference type="ARBA" id="ARBA00022801"/>
    </source>
</evidence>
<feature type="compositionally biased region" description="Basic and acidic residues" evidence="14">
    <location>
        <begin position="1311"/>
        <end position="1328"/>
    </location>
</feature>
<dbReference type="PANTHER" id="PTHR16171">
    <property type="entry name" value="DNA REPAIR PROTEIN COMPLEMENTING XP-G CELLS-RELATED"/>
    <property type="match status" value="1"/>
</dbReference>
<dbReference type="Gene3D" id="1.10.150.20">
    <property type="entry name" value="5' to 3' exonuclease, C-terminal subdomain"/>
    <property type="match status" value="1"/>
</dbReference>
<keyword evidence="12" id="KW-0539">Nucleus</keyword>
<evidence type="ECO:0000256" key="4">
    <source>
        <dbReference type="ARBA" id="ARBA00022679"/>
    </source>
</evidence>
<feature type="region of interest" description="Disordered" evidence="14">
    <location>
        <begin position="124"/>
        <end position="164"/>
    </location>
</feature>
<keyword evidence="4" id="KW-0808">Transferase</keyword>
<evidence type="ECO:0000256" key="14">
    <source>
        <dbReference type="SAM" id="MobiDB-lite"/>
    </source>
</evidence>
<dbReference type="InterPro" id="IPR029060">
    <property type="entry name" value="PIN-like_dom_sf"/>
</dbReference>
<dbReference type="Proteomes" id="UP000077755">
    <property type="component" value="Chromosome 3"/>
</dbReference>
<dbReference type="SMART" id="SM00279">
    <property type="entry name" value="HhH2"/>
    <property type="match status" value="1"/>
</dbReference>
<feature type="region of interest" description="Disordered" evidence="14">
    <location>
        <begin position="322"/>
        <end position="357"/>
    </location>
</feature>
<evidence type="ECO:0000256" key="6">
    <source>
        <dbReference type="ARBA" id="ARBA00022723"/>
    </source>
</evidence>
<dbReference type="InterPro" id="IPR006084">
    <property type="entry name" value="XPG/Rad2"/>
</dbReference>
<dbReference type="GO" id="GO:0004520">
    <property type="term" value="F:DNA endonuclease activity"/>
    <property type="evidence" value="ECO:0007669"/>
    <property type="project" value="TreeGrafter"/>
</dbReference>
<dbReference type="PROSITE" id="PS00841">
    <property type="entry name" value="XPG_1"/>
    <property type="match status" value="1"/>
</dbReference>
<keyword evidence="11" id="KW-0234">DNA repair</keyword>
<comment type="similarity">
    <text evidence="3">Belongs to the XPG/RAD2 endonuclease family. XPG subfamily.</text>
</comment>
<proteinExistence type="inferred from homology"/>
<evidence type="ECO:0000313" key="18">
    <source>
        <dbReference type="Proteomes" id="UP000077755"/>
    </source>
</evidence>
<dbReference type="InterPro" id="IPR036279">
    <property type="entry name" value="5-3_exonuclease_C_sf"/>
</dbReference>
<dbReference type="GO" id="GO:0005634">
    <property type="term" value="C:nucleus"/>
    <property type="evidence" value="ECO:0007669"/>
    <property type="project" value="UniProtKB-SubCell"/>
</dbReference>
<feature type="compositionally biased region" description="Polar residues" evidence="14">
    <location>
        <begin position="720"/>
        <end position="742"/>
    </location>
</feature>
<dbReference type="FunFam" id="3.40.50.1010:FF:000031">
    <property type="entry name" value="DNA repair protein UVH3"/>
    <property type="match status" value="1"/>
</dbReference>
<feature type="region of interest" description="Disordered" evidence="14">
    <location>
        <begin position="1623"/>
        <end position="1684"/>
    </location>
</feature>
<dbReference type="InterPro" id="IPR001044">
    <property type="entry name" value="XPG/Rad2_eukaryotes"/>
</dbReference>
<dbReference type="PROSITE" id="PS00842">
    <property type="entry name" value="XPG_2"/>
    <property type="match status" value="1"/>
</dbReference>
<evidence type="ECO:0008006" key="19">
    <source>
        <dbReference type="Google" id="ProtNLM"/>
    </source>
</evidence>
<accession>A0AAF1AV62</accession>
<reference evidence="17" key="2">
    <citation type="submission" date="2022-03" db="EMBL/GenBank/DDBJ databases">
        <title>Draft title - Genomic analysis of global carrot germplasm unveils the trajectory of domestication and the origin of high carotenoid orange carrot.</title>
        <authorList>
            <person name="Iorizzo M."/>
            <person name="Ellison S."/>
            <person name="Senalik D."/>
            <person name="Macko-Podgorni A."/>
            <person name="Grzebelus D."/>
            <person name="Bostan H."/>
            <person name="Rolling W."/>
            <person name="Curaba J."/>
            <person name="Simon P."/>
        </authorList>
    </citation>
    <scope>NUCLEOTIDE SEQUENCE</scope>
    <source>
        <tissue evidence="17">Leaf</tissue>
    </source>
</reference>
<keyword evidence="9" id="KW-0378">Hydrolase</keyword>
<dbReference type="GO" id="GO:0016740">
    <property type="term" value="F:transferase activity"/>
    <property type="evidence" value="ECO:0007669"/>
    <property type="project" value="UniProtKB-KW"/>
</dbReference>
<evidence type="ECO:0000256" key="5">
    <source>
        <dbReference type="ARBA" id="ARBA00022722"/>
    </source>
</evidence>
<dbReference type="SUPFAM" id="SSF47807">
    <property type="entry name" value="5' to 3' exonuclease, C-terminal subdomain"/>
    <property type="match status" value="1"/>
</dbReference>
<comment type="subcellular location">
    <subcellularLocation>
        <location evidence="2">Nucleus</location>
    </subcellularLocation>
</comment>
<dbReference type="CDD" id="cd09868">
    <property type="entry name" value="PIN_XPG_RAD2"/>
    <property type="match status" value="2"/>
</dbReference>
<keyword evidence="18" id="KW-1185">Reference proteome</keyword>
<feature type="domain" description="XPG N-terminal" evidence="16">
    <location>
        <begin position="1"/>
        <end position="98"/>
    </location>
</feature>
<name>A0AAF1AV62_DAUCS</name>
<reference evidence="17" key="1">
    <citation type="journal article" date="2016" name="Nat. Genet.">
        <title>A high-quality carrot genome assembly provides new insights into carotenoid accumulation and asterid genome evolution.</title>
        <authorList>
            <person name="Iorizzo M."/>
            <person name="Ellison S."/>
            <person name="Senalik D."/>
            <person name="Zeng P."/>
            <person name="Satapoomin P."/>
            <person name="Huang J."/>
            <person name="Bowman M."/>
            <person name="Iovene M."/>
            <person name="Sanseverino W."/>
            <person name="Cavagnaro P."/>
            <person name="Yildiz M."/>
            <person name="Macko-Podgorni A."/>
            <person name="Moranska E."/>
            <person name="Grzebelus E."/>
            <person name="Grzebelus D."/>
            <person name="Ashrafi H."/>
            <person name="Zheng Z."/>
            <person name="Cheng S."/>
            <person name="Spooner D."/>
            <person name="Van Deynze A."/>
            <person name="Simon P."/>
        </authorList>
    </citation>
    <scope>NUCLEOTIDE SEQUENCE</scope>
    <source>
        <tissue evidence="17">Leaf</tissue>
    </source>
</reference>
<evidence type="ECO:0000256" key="1">
    <source>
        <dbReference type="ARBA" id="ARBA00001946"/>
    </source>
</evidence>
<feature type="region of interest" description="Disordered" evidence="14">
    <location>
        <begin position="715"/>
        <end position="757"/>
    </location>
</feature>
<evidence type="ECO:0000256" key="7">
    <source>
        <dbReference type="ARBA" id="ARBA00022759"/>
    </source>
</evidence>
<feature type="region of interest" description="Disordered" evidence="14">
    <location>
        <begin position="1183"/>
        <end position="1362"/>
    </location>
</feature>
<keyword evidence="6" id="KW-0479">Metal-binding</keyword>
<dbReference type="Pfam" id="PF00752">
    <property type="entry name" value="XPG_N"/>
    <property type="match status" value="1"/>
</dbReference>
<dbReference type="PRINTS" id="PR00066">
    <property type="entry name" value="XRODRMPGMNTG"/>
</dbReference>
<feature type="region of interest" description="Disordered" evidence="14">
    <location>
        <begin position="178"/>
        <end position="198"/>
    </location>
</feature>
<dbReference type="InterPro" id="IPR006086">
    <property type="entry name" value="XPG-I_dom"/>
</dbReference>
<dbReference type="Gene3D" id="3.40.50.1010">
    <property type="entry name" value="5'-nuclease"/>
    <property type="match status" value="2"/>
</dbReference>
<feature type="domain" description="XPG-I" evidence="15">
    <location>
        <begin position="918"/>
        <end position="987"/>
    </location>
</feature>
<dbReference type="GO" id="GO:0016788">
    <property type="term" value="F:hydrolase activity, acting on ester bonds"/>
    <property type="evidence" value="ECO:0007669"/>
    <property type="project" value="InterPro"/>
</dbReference>
<dbReference type="Pfam" id="PF00867">
    <property type="entry name" value="XPG_I"/>
    <property type="match status" value="1"/>
</dbReference>
<keyword evidence="10" id="KW-0460">Magnesium</keyword>
<evidence type="ECO:0000256" key="8">
    <source>
        <dbReference type="ARBA" id="ARBA00022763"/>
    </source>
</evidence>
<dbReference type="SMART" id="SM00485">
    <property type="entry name" value="XPGN"/>
    <property type="match status" value="1"/>
</dbReference>
<dbReference type="SUPFAM" id="SSF88723">
    <property type="entry name" value="PIN domain-like"/>
    <property type="match status" value="1"/>
</dbReference>
<dbReference type="InterPro" id="IPR006085">
    <property type="entry name" value="XPG_DNA_repair_N"/>
</dbReference>
<dbReference type="Gene3D" id="6.10.250.1630">
    <property type="match status" value="1"/>
</dbReference>
<feature type="compositionally biased region" description="Basic residues" evidence="14">
    <location>
        <begin position="1329"/>
        <end position="1340"/>
    </location>
</feature>
<feature type="compositionally biased region" description="Basic and acidic residues" evidence="14">
    <location>
        <begin position="142"/>
        <end position="156"/>
    </location>
</feature>
<evidence type="ECO:0000256" key="2">
    <source>
        <dbReference type="ARBA" id="ARBA00004123"/>
    </source>
</evidence>
<keyword evidence="5" id="KW-0540">Nuclease</keyword>
<feature type="coiled-coil region" evidence="13">
    <location>
        <begin position="863"/>
        <end position="901"/>
    </location>
</feature>
<feature type="compositionally biased region" description="Basic residues" evidence="14">
    <location>
        <begin position="1278"/>
        <end position="1297"/>
    </location>
</feature>
<sequence length="1684" mass="186265">MGVHNLWELLSPVGRRVNVETLAGKKLAIDASIWMVQFMKAMRDEKGEMVKNAHILGFFRRICKLLFLRVKPVFVFDGATPVLKRRTVAARRRQRENAQTNIRKTAEKLLINHMKTHRLQQLAENLKDQRQQNNAKGKRKSKDKEQKAADTSEGKKPVSGSSNQEVIDEMLAASLAAEEDGRQTDHASTSVASVPFEEEDDEAEEEMILPTMNGQMDPAVLAALPPSMQLDLLAQMRERLMAENRQKYQKVKKVPERFSELQIQSYLKTVAFRRDIDEVRKSAAGKGIGGVQTSRIASEPNREFVYSSSFTGDKQVVASAGLDQNSREQQQMPVAPSNTSDGSVPTKKFSVSGSVADQSSAINHNDVETYLDDRGHVRVSRVRAMGLRMTRDLQRNLDLMKESEVESLNTAINTSSAAVSEELSSKMQPLESLDLGDDEIAVHPRSEEFINSRTPLEVTFDVDGENRDDDDDLFTRLVAGDSDLGVSSDEEIKTKKCSDSDSDCEWEEGVILDKNNIHHEVEVGEYPSTMHNRKCHEINLQLEEGLLDGQICASSCLSNYKESDMEADAGNDVEWEDGSSDIPGHTFSCQPIYKEVVYKGDMEEEINFQEAIKRSLEDLGHEKHINDSPEDKEHIEGQEVDIEGMPDGSNNHIKHLLMPKVSAESVIQTVGSNVCGGAQKLNNVCEFDIPNTYDRPLIQSEFCTDVDLDGAAPLIDRSGDSTQTIQPDIGQNGSGSSKSYAQSKCVKSGTPTENEGGHVVESKVLQNVRETLPSFGSPCQIGQVQPGNIGTPGITSDSVSPDVCLSIGDAQQFDLKNPAMEHLTGAGVFTKSFVRESIRNDTVQSFAEGDDDVNNCTENSVMMDSLKEQVEKTRVNLEEEMQRLRKERLFLGVEKRKLERNAEAVSSEMFTECQELLQMFGLPYIIAPMEAEAQCAFMELENLVDGVVTDDSDVLLFGARSVYKNIFDDRKYVETYLMKDIENELGLNREKLIRMALLLGSDYTEGVSGIGIVNAIEVINAFPEENGLHQFREWVESPDPTILGKAEVFSKNSLNCSSEGAVHGPVDDLLEKKQHFINKHRKVSKNWHFPFTFPSQAVISAYNSPKVDKSKETFSWGKPDHFVLRKLCLEKFGWGTEKSDDVLVPVLNEYNKHETQLRLEAFYSFNERFAKIRSRRVKEAVKLSRGDKASGLMDDTKLGNPKGSKRRKLSSGRAGPGEDVSISDGLAAGQESKSNEAATAGCSRKKKVHGEPCTPEEKNSESLMQAVGRENTNGRSKLGCRGRSRGRGKGRSGKRGRGKESSTFDCAEISSSDKLDKDQPDEKHDRSHQVRRSTRPRKAVRYVMNDSDGEELADAGQDGGSTVDVGRVDHANRDMGTAYNASASKLKHHVLVKPSSDNIQSGSGFCPDEAELDIGTDHVNLDQNGTHLNADEDYLKTGGGFCFVADDVDNDTDTHFKADEDCLKTGGGFCFVADDVDNDTDTHFNADEDCLRTGGGFCFKDDDVENDTCMHSNADGDYLKTGGGFCFEDDDVDNDQEKSAYSPAGDVFHSNDTGKSATGGGFCFEDDDLDNDKEKSACSPARDVFHVDTETSAYSPTRTILHDYDNPSNCSVSHSRSVDEIQAGDYTDKPYDMPDSGNIDVTKERNKKHVNVAGSSNIVVGDDPGARSGQFLSAMPNLRRKRKS</sequence>
<dbReference type="GO" id="GO:0046872">
    <property type="term" value="F:metal ion binding"/>
    <property type="evidence" value="ECO:0007669"/>
    <property type="project" value="UniProtKB-KW"/>
</dbReference>